<evidence type="ECO:0000256" key="7">
    <source>
        <dbReference type="ARBA" id="ARBA00022833"/>
    </source>
</evidence>
<dbReference type="SUPFAM" id="SSF55486">
    <property type="entry name" value="Metalloproteases ('zincins'), catalytic domain"/>
    <property type="match status" value="1"/>
</dbReference>
<keyword evidence="6 8" id="KW-0378">Hydrolase</keyword>
<feature type="binding site" evidence="8">
    <location>
        <position position="148"/>
    </location>
    <ligand>
        <name>Zn(2+)</name>
        <dbReference type="ChEBI" id="CHEBI:29105"/>
        <note>catalytic</note>
    </ligand>
</feature>
<keyword evidence="3 8" id="KW-0540">Nuclease</keyword>
<dbReference type="EC" id="3.1.-.-" evidence="8"/>
<dbReference type="Proteomes" id="UP001302316">
    <property type="component" value="Unassembled WGS sequence"/>
</dbReference>
<organism evidence="10 11">
    <name type="scientific">Natronospira elongata</name>
    <dbReference type="NCBI Taxonomy" id="3110268"/>
    <lineage>
        <taxon>Bacteria</taxon>
        <taxon>Pseudomonadati</taxon>
        <taxon>Pseudomonadota</taxon>
        <taxon>Gammaproteobacteria</taxon>
        <taxon>Natronospirales</taxon>
        <taxon>Natronospiraceae</taxon>
        <taxon>Natronospira</taxon>
    </lineage>
</organism>
<dbReference type="PANTHER" id="PTHR46986">
    <property type="entry name" value="ENDORIBONUCLEASE YBEY, CHLOROPLASTIC"/>
    <property type="match status" value="1"/>
</dbReference>
<comment type="similarity">
    <text evidence="1 8">Belongs to the endoribonuclease YbeY family.</text>
</comment>
<dbReference type="Pfam" id="PF02130">
    <property type="entry name" value="YbeY"/>
    <property type="match status" value="1"/>
</dbReference>
<dbReference type="InterPro" id="IPR023091">
    <property type="entry name" value="MetalPrtase_cat_dom_sf_prd"/>
</dbReference>
<keyword evidence="2 8" id="KW-0690">Ribosome biogenesis</keyword>
<keyword evidence="8" id="KW-0698">rRNA processing</keyword>
<evidence type="ECO:0000256" key="6">
    <source>
        <dbReference type="ARBA" id="ARBA00022801"/>
    </source>
</evidence>
<name>A0AAP6MNC8_9GAMM</name>
<evidence type="ECO:0000313" key="11">
    <source>
        <dbReference type="Proteomes" id="UP001302316"/>
    </source>
</evidence>
<feature type="compositionally biased region" description="Basic and acidic residues" evidence="9">
    <location>
        <begin position="1"/>
        <end position="13"/>
    </location>
</feature>
<dbReference type="GO" id="GO:0004521">
    <property type="term" value="F:RNA endonuclease activity"/>
    <property type="evidence" value="ECO:0007669"/>
    <property type="project" value="UniProtKB-UniRule"/>
</dbReference>
<keyword evidence="4 8" id="KW-0479">Metal-binding</keyword>
<keyword evidence="8" id="KW-0963">Cytoplasm</keyword>
<feature type="binding site" evidence="8">
    <location>
        <position position="142"/>
    </location>
    <ligand>
        <name>Zn(2+)</name>
        <dbReference type="ChEBI" id="CHEBI:29105"/>
        <note>catalytic</note>
    </ligand>
</feature>
<proteinExistence type="inferred from homology"/>
<evidence type="ECO:0000256" key="3">
    <source>
        <dbReference type="ARBA" id="ARBA00022722"/>
    </source>
</evidence>
<evidence type="ECO:0000256" key="8">
    <source>
        <dbReference type="HAMAP-Rule" id="MF_00009"/>
    </source>
</evidence>
<evidence type="ECO:0000313" key="10">
    <source>
        <dbReference type="EMBL" id="MEA5446456.1"/>
    </source>
</evidence>
<dbReference type="GO" id="GO:0004222">
    <property type="term" value="F:metalloendopeptidase activity"/>
    <property type="evidence" value="ECO:0007669"/>
    <property type="project" value="InterPro"/>
</dbReference>
<comment type="function">
    <text evidence="8">Single strand-specific metallo-endoribonuclease involved in late-stage 70S ribosome quality control and in maturation of the 3' terminus of the 16S rRNA.</text>
</comment>
<reference evidence="10 11" key="1">
    <citation type="submission" date="2023-12" db="EMBL/GenBank/DDBJ databases">
        <title>Whole-genome sequencing of halo(alkali)philic microorganisms from hypersaline lakes.</title>
        <authorList>
            <person name="Sorokin D.Y."/>
            <person name="Merkel A.Y."/>
            <person name="Messina E."/>
            <person name="Yakimov M."/>
        </authorList>
    </citation>
    <scope>NUCLEOTIDE SEQUENCE [LARGE SCALE GENOMIC DNA]</scope>
    <source>
        <strain evidence="10 11">AB-CW1</strain>
    </source>
</reference>
<feature type="binding site" evidence="8">
    <location>
        <position position="138"/>
    </location>
    <ligand>
        <name>Zn(2+)</name>
        <dbReference type="ChEBI" id="CHEBI:29105"/>
        <note>catalytic</note>
    </ligand>
</feature>
<protein>
    <recommendedName>
        <fullName evidence="8">Endoribonuclease YbeY</fullName>
        <ecNumber evidence="8">3.1.-.-</ecNumber>
    </recommendedName>
</protein>
<dbReference type="InterPro" id="IPR002036">
    <property type="entry name" value="YbeY"/>
</dbReference>
<comment type="cofactor">
    <cofactor evidence="8">
        <name>Zn(2+)</name>
        <dbReference type="ChEBI" id="CHEBI:29105"/>
    </cofactor>
    <text evidence="8">Binds 1 zinc ion.</text>
</comment>
<dbReference type="GO" id="GO:0005737">
    <property type="term" value="C:cytoplasm"/>
    <property type="evidence" value="ECO:0007669"/>
    <property type="project" value="UniProtKB-SubCell"/>
</dbReference>
<dbReference type="EMBL" id="JAYGII010000033">
    <property type="protein sequence ID" value="MEA5446456.1"/>
    <property type="molecule type" value="Genomic_DNA"/>
</dbReference>
<dbReference type="NCBIfam" id="TIGR00043">
    <property type="entry name" value="rRNA maturation RNase YbeY"/>
    <property type="match status" value="1"/>
</dbReference>
<feature type="region of interest" description="Disordered" evidence="9">
    <location>
        <begin position="1"/>
        <end position="23"/>
    </location>
</feature>
<evidence type="ECO:0000256" key="9">
    <source>
        <dbReference type="SAM" id="MobiDB-lite"/>
    </source>
</evidence>
<accession>A0AAP6MNC8</accession>
<dbReference type="GO" id="GO:0006364">
    <property type="term" value="P:rRNA processing"/>
    <property type="evidence" value="ECO:0007669"/>
    <property type="project" value="UniProtKB-UniRule"/>
</dbReference>
<dbReference type="RefSeq" id="WP_346052694.1">
    <property type="nucleotide sequence ID" value="NZ_JAYGII010000033.1"/>
</dbReference>
<dbReference type="HAMAP" id="MF_00009">
    <property type="entry name" value="Endoribonucl_YbeY"/>
    <property type="match status" value="1"/>
</dbReference>
<evidence type="ECO:0000256" key="4">
    <source>
        <dbReference type="ARBA" id="ARBA00022723"/>
    </source>
</evidence>
<evidence type="ECO:0000256" key="5">
    <source>
        <dbReference type="ARBA" id="ARBA00022759"/>
    </source>
</evidence>
<comment type="subcellular location">
    <subcellularLocation>
        <location evidence="8">Cytoplasm</location>
    </subcellularLocation>
</comment>
<keyword evidence="11" id="KW-1185">Reference proteome</keyword>
<keyword evidence="7 8" id="KW-0862">Zinc</keyword>
<evidence type="ECO:0000256" key="1">
    <source>
        <dbReference type="ARBA" id="ARBA00010875"/>
    </source>
</evidence>
<dbReference type="PANTHER" id="PTHR46986:SF1">
    <property type="entry name" value="ENDORIBONUCLEASE YBEY, CHLOROPLASTIC"/>
    <property type="match status" value="1"/>
</dbReference>
<dbReference type="InterPro" id="IPR020549">
    <property type="entry name" value="YbeY_CS"/>
</dbReference>
<comment type="caution">
    <text evidence="10">The sequence shown here is derived from an EMBL/GenBank/DDBJ whole genome shotgun (WGS) entry which is preliminary data.</text>
</comment>
<evidence type="ECO:0000256" key="2">
    <source>
        <dbReference type="ARBA" id="ARBA00022517"/>
    </source>
</evidence>
<gene>
    <name evidence="8 10" type="primary">ybeY</name>
    <name evidence="10" type="ORF">VCB98_11555</name>
</gene>
<keyword evidence="5 8" id="KW-0255">Endonuclease</keyword>
<dbReference type="PROSITE" id="PS01306">
    <property type="entry name" value="UPF0054"/>
    <property type="match status" value="1"/>
</dbReference>
<dbReference type="GO" id="GO:0008270">
    <property type="term" value="F:zinc ion binding"/>
    <property type="evidence" value="ECO:0007669"/>
    <property type="project" value="UniProtKB-UniRule"/>
</dbReference>
<dbReference type="Gene3D" id="3.40.390.30">
    <property type="entry name" value="Metalloproteases ('zincins'), catalytic domain"/>
    <property type="match status" value="1"/>
</dbReference>
<sequence length="177" mass="19614">MDEQSNPDRRDEEPPPPGLNLDLAVEAEHPDTPAQATFRRFAEAALAGAEQTNPDLALGGRALELAIRVVESGESQALNAHWRDRDRPTNVLSFPGDDLPALPWRHLGDLVICAEVVAREAAEQGKRPEAHWAHMVVHGVLHLLGYDHQEEPEAEAMEALEIRILSEMGYPDPYRTP</sequence>
<dbReference type="AlphaFoldDB" id="A0AAP6MNC8"/>